<name>A0A414ZRE0_9FIRM</name>
<dbReference type="AlphaFoldDB" id="A0A414ZRE0"/>
<dbReference type="RefSeq" id="WP_118257308.1">
    <property type="nucleotide sequence ID" value="NZ_QRKN01000001.1"/>
</dbReference>
<proteinExistence type="predicted"/>
<organism evidence="1 2">
    <name type="scientific">Agathobacter rectalis</name>
    <dbReference type="NCBI Taxonomy" id="39491"/>
    <lineage>
        <taxon>Bacteria</taxon>
        <taxon>Bacillati</taxon>
        <taxon>Bacillota</taxon>
        <taxon>Clostridia</taxon>
        <taxon>Lachnospirales</taxon>
        <taxon>Lachnospiraceae</taxon>
        <taxon>Agathobacter</taxon>
    </lineage>
</organism>
<evidence type="ECO:0000313" key="2">
    <source>
        <dbReference type="Proteomes" id="UP000285865"/>
    </source>
</evidence>
<sequence>MNELNIYKKFNYNKLLKISNLYFNTNYKWYNKKTVFAPERGRYTVSISRYNVRICYWNDTSTEFEKDYSLIKKYLFEILENQKTNIICLGECNILDNFTFINKIQLG</sequence>
<comment type="caution">
    <text evidence="1">The sequence shown here is derived from an EMBL/GenBank/DDBJ whole genome shotgun (WGS) entry which is preliminary data.</text>
</comment>
<dbReference type="EMBL" id="QRKN01000001">
    <property type="protein sequence ID" value="RHI25832.1"/>
    <property type="molecule type" value="Genomic_DNA"/>
</dbReference>
<evidence type="ECO:0000313" key="1">
    <source>
        <dbReference type="EMBL" id="RHI25832.1"/>
    </source>
</evidence>
<reference evidence="1 2" key="1">
    <citation type="submission" date="2018-08" db="EMBL/GenBank/DDBJ databases">
        <title>A genome reference for cultivated species of the human gut microbiota.</title>
        <authorList>
            <person name="Zou Y."/>
            <person name="Xue W."/>
            <person name="Luo G."/>
        </authorList>
    </citation>
    <scope>NUCLEOTIDE SEQUENCE [LARGE SCALE GENOMIC DNA]</scope>
    <source>
        <strain evidence="1 2">AM16-11</strain>
    </source>
</reference>
<dbReference type="Proteomes" id="UP000285865">
    <property type="component" value="Unassembled WGS sequence"/>
</dbReference>
<protein>
    <submittedName>
        <fullName evidence="1">Uncharacterized protein</fullName>
    </submittedName>
</protein>
<gene>
    <name evidence="1" type="ORF">DW172_03905</name>
</gene>
<accession>A0A414ZRE0</accession>